<organism evidence="1 2">
    <name type="scientific">Daphnia galeata</name>
    <dbReference type="NCBI Taxonomy" id="27404"/>
    <lineage>
        <taxon>Eukaryota</taxon>
        <taxon>Metazoa</taxon>
        <taxon>Ecdysozoa</taxon>
        <taxon>Arthropoda</taxon>
        <taxon>Crustacea</taxon>
        <taxon>Branchiopoda</taxon>
        <taxon>Diplostraca</taxon>
        <taxon>Cladocera</taxon>
        <taxon>Anomopoda</taxon>
        <taxon>Daphniidae</taxon>
        <taxon>Daphnia</taxon>
    </lineage>
</organism>
<accession>A0A8J2S729</accession>
<gene>
    <name evidence="1" type="ORF">DGAL_LOCUS17647</name>
</gene>
<dbReference type="InterPro" id="IPR012337">
    <property type="entry name" value="RNaseH-like_sf"/>
</dbReference>
<dbReference type="Proteomes" id="UP000789390">
    <property type="component" value="Unassembled WGS sequence"/>
</dbReference>
<evidence type="ECO:0000313" key="2">
    <source>
        <dbReference type="Proteomes" id="UP000789390"/>
    </source>
</evidence>
<dbReference type="AlphaFoldDB" id="A0A8J2S729"/>
<sequence>MDKSSNRPQSKFPETVQQIEEQLYVDDYLGGADKEEKAIEMVEQTITLFSEAKLNMWSFATRSIDLKDKNKWLMHAGVKTTVIGTKLGLPSLTKEDIDLLNEYMLVMKPLAILLDIFQGEKGVFLGLGMVLPLLSKLKEQLKTKLFPNLNAIRDRVITSIDNRFGHLFDFTKQDSCTLAALTHPFFKAKWIKDKVARQEAIMLLKQLMTDVNTPIGEKSTTSITEDFLKYDLDESDESSNNNELENYLRDPDTNIAMLDKYPQLKQLFLKTQRKVLGHQGPSAGQEQLVRMFNMPETDITIISGAGSSVPTQSSQESPSL</sequence>
<proteinExistence type="predicted"/>
<dbReference type="EMBL" id="CAKKLH010000345">
    <property type="protein sequence ID" value="CAH0113738.1"/>
    <property type="molecule type" value="Genomic_DNA"/>
</dbReference>
<evidence type="ECO:0000313" key="1">
    <source>
        <dbReference type="EMBL" id="CAH0113738.1"/>
    </source>
</evidence>
<dbReference type="SUPFAM" id="SSF53098">
    <property type="entry name" value="Ribonuclease H-like"/>
    <property type="match status" value="1"/>
</dbReference>
<keyword evidence="2" id="KW-1185">Reference proteome</keyword>
<dbReference type="OrthoDB" id="6380091at2759"/>
<comment type="caution">
    <text evidence="1">The sequence shown here is derived from an EMBL/GenBank/DDBJ whole genome shotgun (WGS) entry which is preliminary data.</text>
</comment>
<name>A0A8J2S729_9CRUS</name>
<protein>
    <submittedName>
        <fullName evidence="1">Uncharacterized protein</fullName>
    </submittedName>
</protein>
<reference evidence="1" key="1">
    <citation type="submission" date="2021-11" db="EMBL/GenBank/DDBJ databases">
        <authorList>
            <person name="Schell T."/>
        </authorList>
    </citation>
    <scope>NUCLEOTIDE SEQUENCE</scope>
    <source>
        <strain evidence="1">M5</strain>
    </source>
</reference>